<name>A0A9P9X0I6_9PEZI</name>
<dbReference type="EMBL" id="SDAQ01000220">
    <property type="protein sequence ID" value="KAI3529710.1"/>
    <property type="molecule type" value="Genomic_DNA"/>
</dbReference>
<accession>A0A9P9X0I6</accession>
<proteinExistence type="predicted"/>
<keyword evidence="2" id="KW-1185">Reference proteome</keyword>
<gene>
    <name evidence="1" type="ORF">CABS02_14748</name>
</gene>
<sequence>ILIKLDITPDFTTAINAVDFKLRRAYVDQIKMAEYARGVFDQFSECSARGGKAQTVISGEVRSCVGEDERIGQEMEEIGDRILVKRVGVLDVLEHVTANAREG</sequence>
<protein>
    <submittedName>
        <fullName evidence="1">Uncharacterized protein</fullName>
    </submittedName>
</protein>
<feature type="non-terminal residue" evidence="1">
    <location>
        <position position="1"/>
    </location>
</feature>
<comment type="caution">
    <text evidence="1">The sequence shown here is derived from an EMBL/GenBank/DDBJ whole genome shotgun (WGS) entry which is preliminary data.</text>
</comment>
<dbReference type="Proteomes" id="UP001056436">
    <property type="component" value="Unassembled WGS sequence"/>
</dbReference>
<dbReference type="AlphaFoldDB" id="A0A9P9X0I6"/>
<reference evidence="1" key="1">
    <citation type="submission" date="2019-01" db="EMBL/GenBank/DDBJ databases">
        <title>Colletotrichum abscissum LGMF1257.</title>
        <authorList>
            <person name="Baroncelli R."/>
        </authorList>
    </citation>
    <scope>NUCLEOTIDE SEQUENCE</scope>
    <source>
        <strain evidence="1">Ca142</strain>
    </source>
</reference>
<organism evidence="1 2">
    <name type="scientific">Colletotrichum abscissum</name>
    <dbReference type="NCBI Taxonomy" id="1671311"/>
    <lineage>
        <taxon>Eukaryota</taxon>
        <taxon>Fungi</taxon>
        <taxon>Dikarya</taxon>
        <taxon>Ascomycota</taxon>
        <taxon>Pezizomycotina</taxon>
        <taxon>Sordariomycetes</taxon>
        <taxon>Hypocreomycetidae</taxon>
        <taxon>Glomerellales</taxon>
        <taxon>Glomerellaceae</taxon>
        <taxon>Colletotrichum</taxon>
        <taxon>Colletotrichum acutatum species complex</taxon>
    </lineage>
</organism>
<evidence type="ECO:0000313" key="2">
    <source>
        <dbReference type="Proteomes" id="UP001056436"/>
    </source>
</evidence>
<evidence type="ECO:0000313" key="1">
    <source>
        <dbReference type="EMBL" id="KAI3529710.1"/>
    </source>
</evidence>